<organism evidence="3">
    <name type="scientific">Thrips palmi</name>
    <name type="common">Melon thrips</name>
    <dbReference type="NCBI Taxonomy" id="161013"/>
    <lineage>
        <taxon>Eukaryota</taxon>
        <taxon>Metazoa</taxon>
        <taxon>Ecdysozoa</taxon>
        <taxon>Arthropoda</taxon>
        <taxon>Hexapoda</taxon>
        <taxon>Insecta</taxon>
        <taxon>Pterygota</taxon>
        <taxon>Neoptera</taxon>
        <taxon>Paraneoptera</taxon>
        <taxon>Thysanoptera</taxon>
        <taxon>Terebrantia</taxon>
        <taxon>Thripoidea</taxon>
        <taxon>Thripidae</taxon>
        <taxon>Thrips</taxon>
    </lineage>
</organism>
<dbReference type="RefSeq" id="XP_034254243.1">
    <property type="nucleotide sequence ID" value="XM_034398352.1"/>
</dbReference>
<evidence type="ECO:0000313" key="3">
    <source>
        <dbReference type="RefSeq" id="XP_034254243.1"/>
    </source>
</evidence>
<accession>A0A6P9A891</accession>
<name>A0A6P9A891_THRPL</name>
<reference evidence="3" key="1">
    <citation type="submission" date="2025-08" db="UniProtKB">
        <authorList>
            <consortium name="RefSeq"/>
        </authorList>
    </citation>
    <scope>IDENTIFICATION</scope>
    <source>
        <tissue evidence="3">Total insect</tissue>
    </source>
</reference>
<feature type="region of interest" description="Disordered" evidence="1">
    <location>
        <begin position="1"/>
        <end position="34"/>
    </location>
</feature>
<keyword evidence="2" id="KW-1185">Reference proteome</keyword>
<protein>
    <submittedName>
        <fullName evidence="3">Uncharacterized protein LOC117653015</fullName>
    </submittedName>
</protein>
<evidence type="ECO:0000313" key="2">
    <source>
        <dbReference type="Proteomes" id="UP000515158"/>
    </source>
</evidence>
<dbReference type="KEGG" id="tpal:117653015"/>
<dbReference type="GeneID" id="117653015"/>
<gene>
    <name evidence="3" type="primary">LOC117653015</name>
</gene>
<proteinExistence type="predicted"/>
<dbReference type="AlphaFoldDB" id="A0A6P9A891"/>
<evidence type="ECO:0000256" key="1">
    <source>
        <dbReference type="SAM" id="MobiDB-lite"/>
    </source>
</evidence>
<feature type="compositionally biased region" description="Basic and acidic residues" evidence="1">
    <location>
        <begin position="12"/>
        <end position="25"/>
    </location>
</feature>
<dbReference type="Proteomes" id="UP000515158">
    <property type="component" value="Unplaced"/>
</dbReference>
<sequence length="107" mass="12199">MDRYRRTSFASRSHESRVPEAEASRGPEAGPSQVRLQRVDGVRIVVRARSSDKRCHSAKEKGTACAREVKHEQGCLRYRTPINTVSPRLRITRRLAFLCELHRGAVE</sequence>
<dbReference type="InParanoid" id="A0A6P9A891"/>